<dbReference type="PROSITE" id="PS50977">
    <property type="entry name" value="HTH_TETR_2"/>
    <property type="match status" value="1"/>
</dbReference>
<keyword evidence="1" id="KW-0678">Repressor</keyword>
<protein>
    <submittedName>
        <fullName evidence="7">TetR/AcrR family transcriptional regulator</fullName>
    </submittedName>
</protein>
<dbReference type="PANTHER" id="PTHR47506:SF6">
    <property type="entry name" value="HTH-TYPE TRANSCRIPTIONAL REPRESSOR NEMR"/>
    <property type="match status" value="1"/>
</dbReference>
<evidence type="ECO:0000313" key="8">
    <source>
        <dbReference type="Proteomes" id="UP001597221"/>
    </source>
</evidence>
<evidence type="ECO:0000256" key="1">
    <source>
        <dbReference type="ARBA" id="ARBA00022491"/>
    </source>
</evidence>
<dbReference type="InterPro" id="IPR039538">
    <property type="entry name" value="BetI_C"/>
</dbReference>
<evidence type="ECO:0000256" key="4">
    <source>
        <dbReference type="ARBA" id="ARBA00023163"/>
    </source>
</evidence>
<evidence type="ECO:0000256" key="5">
    <source>
        <dbReference type="PROSITE-ProRule" id="PRU00335"/>
    </source>
</evidence>
<accession>A0ABW4HN48</accession>
<dbReference type="InterPro" id="IPR036271">
    <property type="entry name" value="Tet_transcr_reg_TetR-rel_C_sf"/>
</dbReference>
<keyword evidence="2" id="KW-0805">Transcription regulation</keyword>
<dbReference type="Pfam" id="PF13977">
    <property type="entry name" value="TetR_C_6"/>
    <property type="match status" value="1"/>
</dbReference>
<dbReference type="Proteomes" id="UP001597221">
    <property type="component" value="Unassembled WGS sequence"/>
</dbReference>
<evidence type="ECO:0000259" key="6">
    <source>
        <dbReference type="PROSITE" id="PS50977"/>
    </source>
</evidence>
<dbReference type="Pfam" id="PF00440">
    <property type="entry name" value="TetR_N"/>
    <property type="match status" value="1"/>
</dbReference>
<evidence type="ECO:0000313" key="7">
    <source>
        <dbReference type="EMBL" id="MFD1606741.1"/>
    </source>
</evidence>
<name>A0ABW4HN48_9BACI</name>
<organism evidence="7 8">
    <name type="scientific">Oceanobacillus luteolus</name>
    <dbReference type="NCBI Taxonomy" id="1274358"/>
    <lineage>
        <taxon>Bacteria</taxon>
        <taxon>Bacillati</taxon>
        <taxon>Bacillota</taxon>
        <taxon>Bacilli</taxon>
        <taxon>Bacillales</taxon>
        <taxon>Bacillaceae</taxon>
        <taxon>Oceanobacillus</taxon>
    </lineage>
</organism>
<dbReference type="InterPro" id="IPR009057">
    <property type="entry name" value="Homeodomain-like_sf"/>
</dbReference>
<reference evidence="8" key="1">
    <citation type="journal article" date="2019" name="Int. J. Syst. Evol. Microbiol.">
        <title>The Global Catalogue of Microorganisms (GCM) 10K type strain sequencing project: providing services to taxonomists for standard genome sequencing and annotation.</title>
        <authorList>
            <consortium name="The Broad Institute Genomics Platform"/>
            <consortium name="The Broad Institute Genome Sequencing Center for Infectious Disease"/>
            <person name="Wu L."/>
            <person name="Ma J."/>
        </authorList>
    </citation>
    <scope>NUCLEOTIDE SEQUENCE [LARGE SCALE GENOMIC DNA]</scope>
    <source>
        <strain evidence="8">CGMCC 1.12376</strain>
    </source>
</reference>
<keyword evidence="4" id="KW-0804">Transcription</keyword>
<dbReference type="SUPFAM" id="SSF46689">
    <property type="entry name" value="Homeodomain-like"/>
    <property type="match status" value="1"/>
</dbReference>
<dbReference type="EMBL" id="JBHUDE010000011">
    <property type="protein sequence ID" value="MFD1606741.1"/>
    <property type="molecule type" value="Genomic_DNA"/>
</dbReference>
<dbReference type="PANTHER" id="PTHR47506">
    <property type="entry name" value="TRANSCRIPTIONAL REGULATORY PROTEIN"/>
    <property type="match status" value="1"/>
</dbReference>
<feature type="DNA-binding region" description="H-T-H motif" evidence="5">
    <location>
        <begin position="33"/>
        <end position="52"/>
    </location>
</feature>
<dbReference type="Gene3D" id="1.10.10.60">
    <property type="entry name" value="Homeodomain-like"/>
    <property type="match status" value="1"/>
</dbReference>
<gene>
    <name evidence="7" type="ORF">ACFSBH_03565</name>
</gene>
<sequence>MPKISDEAKEQRRDKILQAALECFSTKGYYASTVDDIVKSCGLSKGAVYNYFKGKEEIFLSLLEQRSETILHDLKERLAEISSPLEKLKYWIRTDIPYNLEKKKFMHVHIESWLYATDAPHVQKELKARFDTLYQLTEEIIKEGQRIGEINPEIDSDSATAMFWSLHDGIWLHASIGYDEEKLEKRIIEMEKTMLAYLTTS</sequence>
<keyword evidence="3 5" id="KW-0238">DNA-binding</keyword>
<evidence type="ECO:0000256" key="2">
    <source>
        <dbReference type="ARBA" id="ARBA00023015"/>
    </source>
</evidence>
<dbReference type="PROSITE" id="PS01081">
    <property type="entry name" value="HTH_TETR_1"/>
    <property type="match status" value="1"/>
</dbReference>
<dbReference type="RefSeq" id="WP_251513784.1">
    <property type="nucleotide sequence ID" value="NZ_JAMBON010000012.1"/>
</dbReference>
<keyword evidence="8" id="KW-1185">Reference proteome</keyword>
<proteinExistence type="predicted"/>
<comment type="caution">
    <text evidence="7">The sequence shown here is derived from an EMBL/GenBank/DDBJ whole genome shotgun (WGS) entry which is preliminary data.</text>
</comment>
<dbReference type="InterPro" id="IPR023772">
    <property type="entry name" value="DNA-bd_HTH_TetR-type_CS"/>
</dbReference>
<evidence type="ECO:0000256" key="3">
    <source>
        <dbReference type="ARBA" id="ARBA00023125"/>
    </source>
</evidence>
<dbReference type="InterPro" id="IPR001647">
    <property type="entry name" value="HTH_TetR"/>
</dbReference>
<dbReference type="SUPFAM" id="SSF48498">
    <property type="entry name" value="Tetracyclin repressor-like, C-terminal domain"/>
    <property type="match status" value="1"/>
</dbReference>
<feature type="domain" description="HTH tetR-type" evidence="6">
    <location>
        <begin position="10"/>
        <end position="70"/>
    </location>
</feature>
<dbReference type="Gene3D" id="1.10.357.10">
    <property type="entry name" value="Tetracycline Repressor, domain 2"/>
    <property type="match status" value="1"/>
</dbReference>
<dbReference type="PRINTS" id="PR00455">
    <property type="entry name" value="HTHTETR"/>
</dbReference>